<reference evidence="5 6" key="1">
    <citation type="journal article" date="2021" name="bioRxiv">
        <title>Unique metabolic strategies in Hadean analogues reveal hints for primordial physiology.</title>
        <authorList>
            <person name="Nobu M.K."/>
            <person name="Nakai R."/>
            <person name="Tamazawa S."/>
            <person name="Mori H."/>
            <person name="Toyoda A."/>
            <person name="Ijiri A."/>
            <person name="Suzuki S."/>
            <person name="Kurokawa K."/>
            <person name="Kamagata Y."/>
            <person name="Tamaki H."/>
        </authorList>
    </citation>
    <scope>NUCLEOTIDE SEQUENCE [LARGE SCALE GENOMIC DNA]</scope>
    <source>
        <strain evidence="5">BS525</strain>
    </source>
</reference>
<evidence type="ECO:0000256" key="1">
    <source>
        <dbReference type="ARBA" id="ARBA00022723"/>
    </source>
</evidence>
<dbReference type="AlphaFoldDB" id="A0A9E2BFN0"/>
<proteinExistence type="predicted"/>
<dbReference type="Gene3D" id="3.30.70.20">
    <property type="match status" value="1"/>
</dbReference>
<feature type="domain" description="4Fe-4S ferredoxin-type" evidence="4">
    <location>
        <begin position="35"/>
        <end position="64"/>
    </location>
</feature>
<dbReference type="EMBL" id="QLTW01000019">
    <property type="protein sequence ID" value="MBT9144736.1"/>
    <property type="molecule type" value="Genomic_DNA"/>
</dbReference>
<evidence type="ECO:0000259" key="4">
    <source>
        <dbReference type="PROSITE" id="PS51379"/>
    </source>
</evidence>
<evidence type="ECO:0000256" key="2">
    <source>
        <dbReference type="ARBA" id="ARBA00023004"/>
    </source>
</evidence>
<keyword evidence="3" id="KW-0411">Iron-sulfur</keyword>
<dbReference type="InterPro" id="IPR052911">
    <property type="entry name" value="Corrinoid_activation_enz"/>
</dbReference>
<evidence type="ECO:0000313" key="6">
    <source>
        <dbReference type="Proteomes" id="UP000811545"/>
    </source>
</evidence>
<dbReference type="PANTHER" id="PTHR42895:SF1">
    <property type="entry name" value="IRON-SULFUR CLUSTER PROTEIN"/>
    <property type="match status" value="1"/>
</dbReference>
<evidence type="ECO:0000313" key="5">
    <source>
        <dbReference type="EMBL" id="MBT9144736.1"/>
    </source>
</evidence>
<keyword evidence="1" id="KW-0479">Metal-binding</keyword>
<keyword evidence="2" id="KW-0408">Iron</keyword>
<dbReference type="InterPro" id="IPR017900">
    <property type="entry name" value="4Fe4S_Fe_S_CS"/>
</dbReference>
<dbReference type="Proteomes" id="UP000811545">
    <property type="component" value="Unassembled WGS sequence"/>
</dbReference>
<gene>
    <name evidence="5" type="primary">rsxB_4</name>
    <name evidence="5" type="ORF">DDT42_00584</name>
</gene>
<feature type="domain" description="4Fe-4S ferredoxin-type" evidence="4">
    <location>
        <begin position="5"/>
        <end position="34"/>
    </location>
</feature>
<dbReference type="GO" id="GO:0051536">
    <property type="term" value="F:iron-sulfur cluster binding"/>
    <property type="evidence" value="ECO:0007669"/>
    <property type="project" value="UniProtKB-KW"/>
</dbReference>
<dbReference type="InterPro" id="IPR017896">
    <property type="entry name" value="4Fe4S_Fe-S-bd"/>
</dbReference>
<accession>A0A9E2BFN0</accession>
<evidence type="ECO:0000256" key="3">
    <source>
        <dbReference type="ARBA" id="ARBA00023014"/>
    </source>
</evidence>
<name>A0A9E2BFN0_PSYF1</name>
<organism evidence="5 6">
    <name type="scientific">Psychracetigena formicireducens</name>
    <dbReference type="NCBI Taxonomy" id="2986056"/>
    <lineage>
        <taxon>Bacteria</taxon>
        <taxon>Bacillati</taxon>
        <taxon>Candidatus Lithacetigenota</taxon>
        <taxon>Candidatus Psychracetigena</taxon>
    </lineage>
</organism>
<dbReference type="PANTHER" id="PTHR42895">
    <property type="entry name" value="IRON-SULFUR CLUSTER-BINDING PROTEIN-RELATED"/>
    <property type="match status" value="1"/>
</dbReference>
<comment type="caution">
    <text evidence="5">The sequence shown here is derived from an EMBL/GenBank/DDBJ whole genome shotgun (WGS) entry which is preliminary data.</text>
</comment>
<dbReference type="SUPFAM" id="SSF54862">
    <property type="entry name" value="4Fe-4S ferredoxins"/>
    <property type="match status" value="1"/>
</dbReference>
<dbReference type="PROSITE" id="PS00198">
    <property type="entry name" value="4FE4S_FER_1"/>
    <property type="match status" value="1"/>
</dbReference>
<dbReference type="PROSITE" id="PS51379">
    <property type="entry name" value="4FE4S_FER_2"/>
    <property type="match status" value="2"/>
</dbReference>
<sequence>MSVRSIIKIDEEKCNGCGLCIPNCPEGALQVIDGKARLISDLFCDGLGACLGFCPEGAIEIVEREAEPYDEYQVMENIVKQGDNVIKAHLLHLKEHGEKELFNQALDYLRKNDYKIPQDIESESLCLHTHEQSGCPGSKVMDFRAQVEEIEPTVKIKSQLRQWPVQLHLVSPRAPYFEGADIVLAADCVAYALGNFHTDYLKGKSLAIACPKLDEGQDVYLEKLKDLIDVAKINTLTVMIMQVPCCMGLSQLAKLAISQLKRKIPLKLIVVGIQGEILKEEWVSV</sequence>
<dbReference type="Pfam" id="PF13237">
    <property type="entry name" value="Fer4_10"/>
    <property type="match status" value="1"/>
</dbReference>
<protein>
    <submittedName>
        <fullName evidence="5">Electron transport complex subunit RsxB</fullName>
    </submittedName>
</protein>
<dbReference type="GO" id="GO:0046872">
    <property type="term" value="F:metal ion binding"/>
    <property type="evidence" value="ECO:0007669"/>
    <property type="project" value="UniProtKB-KW"/>
</dbReference>